<feature type="domain" description="MMS19 N-terminal" evidence="2">
    <location>
        <begin position="35"/>
        <end position="294"/>
    </location>
</feature>
<dbReference type="Proteomes" id="UP000783686">
    <property type="component" value="Unassembled WGS sequence"/>
</dbReference>
<dbReference type="GO" id="GO:0005819">
    <property type="term" value="C:spindle"/>
    <property type="evidence" value="ECO:0007669"/>
    <property type="project" value="UniProtKB-SubCell"/>
</dbReference>
<dbReference type="Pfam" id="PF14500">
    <property type="entry name" value="MMS19_N"/>
    <property type="match status" value="1"/>
</dbReference>
<accession>A0A811L6M8</accession>
<reference evidence="3" key="1">
    <citation type="submission" date="2020-09" db="EMBL/GenBank/DDBJ databases">
        <authorList>
            <person name="Kikuchi T."/>
        </authorList>
    </citation>
    <scope>NUCLEOTIDE SEQUENCE</scope>
    <source>
        <strain evidence="3">SH1</strain>
    </source>
</reference>
<comment type="similarity">
    <text evidence="1">Belongs to the MET18/MMS19 family.</text>
</comment>
<comment type="function">
    <text evidence="1">Key component of the cytosolic iron-sulfur protein assembly (CIA) complex, a multiprotein complex that mediates the incorporation of iron-sulfur cluster into apoproteins specifically involved in DNA metabolism and genomic integrity. In the CIA complex, MMS19 acts as an adapter between early-acting CIA components and a subset of cellular target iron-sulfur proteins.</text>
</comment>
<dbReference type="InterPro" id="IPR016024">
    <property type="entry name" value="ARM-type_fold"/>
</dbReference>
<dbReference type="EMBL" id="CAJFCW020000005">
    <property type="protein sequence ID" value="CAG9118731.1"/>
    <property type="molecule type" value="Genomic_DNA"/>
</dbReference>
<name>A0A811L6M8_9BILA</name>
<dbReference type="EMBL" id="CAJFDH010000005">
    <property type="protein sequence ID" value="CAD5223767.1"/>
    <property type="molecule type" value="Genomic_DNA"/>
</dbReference>
<dbReference type="GO" id="GO:0051604">
    <property type="term" value="P:protein maturation"/>
    <property type="evidence" value="ECO:0007669"/>
    <property type="project" value="UniProtKB-UniRule"/>
</dbReference>
<sequence>MNPPDIFSKEEQESLQKTVKDILGNKLIFSDYCQNIKDKVTSKERNNRSAGLNQLSYVVLNLPKGFLNQNEAMFLLKFLSARFDDCGHSAELLVKVVHSLYFSIQSFEKADIFEVFHNIFAENGVQAYAQVDRMLFLEIMQHVVDNHFYVIEELGVQYYNIFSNTAGGERDPRCLMKVFGIFIKVMRQMDVGPFMEDMFDLIACYYPIEYQPRETDKNPLSPEALSAGCESCLVANRGFSLYTYQLLLDKLLEDDESVVHETKLKICRFLMTVMSKFGPGSLLALTDEFLAAFRMISFNPRRKSFEEETVTTVGNTLQALINCLNQLDSPRNEDEIERATQQMIENCEPFVLQAEMGLAAKALKTFEYVVLAHNIAAELALPKVLYWLTALITGITIKNVENKKEILEETLPLIPEWLEIGLKTGKTKHVQEAVPSLQSAIKNLQDVEPALLQQVLAEIGSILLKNEELGDNLKKEIEIVLHKVLELKYEDNEKLREAVSQFLDEYVKKDFESVWNKVESNFKTVDNWSAKEFLFCGALVSTEAGFESCYPLFLERMINKGSDVNLAIIEFGKVLKSNQDKDVNVVQDKLLAPFCKVLEVLLEQNKEDGEKLRKLGEMLQEMTLKLNESQKSLLLQWFISKTLQLLQDTSISTSQKQAQLKVLLATCLQCKDVNTITQLTTRLYNLYQNEKNEDTKPAFLDVVFALYNRGGSFENVADIEVDEGLQQELDSVVLRNEILTNRAFPGEKLRKVLQEADQRQLTQLLNFDSTLTDPDKNNYSKTFIWAQRILTQFVPIFTDEYKKTTDKKKLNGLIKLIPAILQLSNRVKIPMTNELMALFPILITSLNETPMSSPDFTLLIKAIVNLLKLTNKQDLAVDQLSEVAYEFEKVLTDQDATATATYHSLEGLEAVGRRVQSFSRFFRWDQTVLAIRKATESKKRVIRQKAAFVSNLWEVMPA</sequence>
<dbReference type="GO" id="GO:0006281">
    <property type="term" value="P:DNA repair"/>
    <property type="evidence" value="ECO:0007669"/>
    <property type="project" value="UniProtKB-UniRule"/>
</dbReference>
<evidence type="ECO:0000256" key="1">
    <source>
        <dbReference type="RuleBase" id="RU367072"/>
    </source>
</evidence>
<dbReference type="PANTHER" id="PTHR12891:SF0">
    <property type="entry name" value="MMS19 NUCLEOTIDE EXCISION REPAIR PROTEIN HOMOLOG"/>
    <property type="match status" value="1"/>
</dbReference>
<dbReference type="Proteomes" id="UP000614601">
    <property type="component" value="Unassembled WGS sequence"/>
</dbReference>
<dbReference type="OrthoDB" id="342900at2759"/>
<protein>
    <recommendedName>
        <fullName evidence="1">MMS19 nucleotide excision repair protein</fullName>
    </recommendedName>
</protein>
<proteinExistence type="inferred from homology"/>
<keyword evidence="1" id="KW-0227">DNA damage</keyword>
<organism evidence="3 4">
    <name type="scientific">Bursaphelenchus okinawaensis</name>
    <dbReference type="NCBI Taxonomy" id="465554"/>
    <lineage>
        <taxon>Eukaryota</taxon>
        <taxon>Metazoa</taxon>
        <taxon>Ecdysozoa</taxon>
        <taxon>Nematoda</taxon>
        <taxon>Chromadorea</taxon>
        <taxon>Rhabditida</taxon>
        <taxon>Tylenchina</taxon>
        <taxon>Tylenchomorpha</taxon>
        <taxon>Aphelenchoidea</taxon>
        <taxon>Aphelenchoididae</taxon>
        <taxon>Bursaphelenchus</taxon>
    </lineage>
</organism>
<gene>
    <name evidence="3" type="ORF">BOKJ2_LOCUS10537</name>
</gene>
<evidence type="ECO:0000313" key="3">
    <source>
        <dbReference type="EMBL" id="CAD5223767.1"/>
    </source>
</evidence>
<dbReference type="GO" id="GO:0005634">
    <property type="term" value="C:nucleus"/>
    <property type="evidence" value="ECO:0007669"/>
    <property type="project" value="UniProtKB-SubCell"/>
</dbReference>
<evidence type="ECO:0000313" key="4">
    <source>
        <dbReference type="Proteomes" id="UP000614601"/>
    </source>
</evidence>
<keyword evidence="1" id="KW-0963">Cytoplasm</keyword>
<dbReference type="PANTHER" id="PTHR12891">
    <property type="entry name" value="DNA REPAIR/TRANSCRIPTION PROTEIN MET18/MMS19"/>
    <property type="match status" value="1"/>
</dbReference>
<keyword evidence="1" id="KW-0206">Cytoskeleton</keyword>
<dbReference type="InterPro" id="IPR029240">
    <property type="entry name" value="MMS19_N"/>
</dbReference>
<keyword evidence="1" id="KW-0234">DNA repair</keyword>
<comment type="subcellular location">
    <subcellularLocation>
        <location evidence="1">Cytoplasm</location>
        <location evidence="1">Cytoskeleton</location>
        <location evidence="1">Spindle</location>
    </subcellularLocation>
    <subcellularLocation>
        <location evidence="1">Nucleus</location>
    </subcellularLocation>
</comment>
<dbReference type="InterPro" id="IPR039920">
    <property type="entry name" value="MMS19"/>
</dbReference>
<evidence type="ECO:0000259" key="2">
    <source>
        <dbReference type="Pfam" id="PF14500"/>
    </source>
</evidence>
<dbReference type="GO" id="GO:0097361">
    <property type="term" value="C:cytosolic [4Fe-4S] assembly targeting complex"/>
    <property type="evidence" value="ECO:0007669"/>
    <property type="project" value="UniProtKB-UniRule"/>
</dbReference>
<keyword evidence="4" id="KW-1185">Reference proteome</keyword>
<comment type="subunit">
    <text evidence="1">Component of the CIA complex.</text>
</comment>
<dbReference type="GO" id="GO:0016226">
    <property type="term" value="P:iron-sulfur cluster assembly"/>
    <property type="evidence" value="ECO:0007669"/>
    <property type="project" value="UniProtKB-UniRule"/>
</dbReference>
<keyword evidence="1" id="KW-0539">Nucleus</keyword>
<comment type="caution">
    <text evidence="3">The sequence shown here is derived from an EMBL/GenBank/DDBJ whole genome shotgun (WGS) entry which is preliminary data.</text>
</comment>
<dbReference type="SUPFAM" id="SSF48371">
    <property type="entry name" value="ARM repeat"/>
    <property type="match status" value="1"/>
</dbReference>
<dbReference type="AlphaFoldDB" id="A0A811L6M8"/>